<comment type="caution">
    <text evidence="2">The sequence shown here is derived from an EMBL/GenBank/DDBJ whole genome shotgun (WGS) entry which is preliminary data.</text>
</comment>
<name>A0A5J4YYP6_PORPP</name>
<protein>
    <submittedName>
        <fullName evidence="2">Uncharacterized protein</fullName>
    </submittedName>
</protein>
<feature type="transmembrane region" description="Helical" evidence="1">
    <location>
        <begin position="12"/>
        <end position="37"/>
    </location>
</feature>
<evidence type="ECO:0000313" key="3">
    <source>
        <dbReference type="Proteomes" id="UP000324585"/>
    </source>
</evidence>
<dbReference type="InterPro" id="IPR036770">
    <property type="entry name" value="Ankyrin_rpt-contain_sf"/>
</dbReference>
<dbReference type="Proteomes" id="UP000324585">
    <property type="component" value="Unassembled WGS sequence"/>
</dbReference>
<proteinExistence type="predicted"/>
<evidence type="ECO:0000256" key="1">
    <source>
        <dbReference type="SAM" id="Phobius"/>
    </source>
</evidence>
<keyword evidence="1" id="KW-0472">Membrane</keyword>
<evidence type="ECO:0000313" key="2">
    <source>
        <dbReference type="EMBL" id="KAA8496436.1"/>
    </source>
</evidence>
<dbReference type="EMBL" id="VRMN01000002">
    <property type="protein sequence ID" value="KAA8496436.1"/>
    <property type="molecule type" value="Genomic_DNA"/>
</dbReference>
<reference evidence="3" key="1">
    <citation type="journal article" date="2019" name="Nat. Commun.">
        <title>Expansion of phycobilisome linker gene families in mesophilic red algae.</title>
        <authorList>
            <person name="Lee J."/>
            <person name="Kim D."/>
            <person name="Bhattacharya D."/>
            <person name="Yoon H.S."/>
        </authorList>
    </citation>
    <scope>NUCLEOTIDE SEQUENCE [LARGE SCALE GENOMIC DNA]</scope>
    <source>
        <strain evidence="3">CCMP 1328</strain>
    </source>
</reference>
<dbReference type="AlphaFoldDB" id="A0A5J4YYP6"/>
<keyword evidence="1" id="KW-0812">Transmembrane</keyword>
<organism evidence="2 3">
    <name type="scientific">Porphyridium purpureum</name>
    <name type="common">Red alga</name>
    <name type="synonym">Porphyridium cruentum</name>
    <dbReference type="NCBI Taxonomy" id="35688"/>
    <lineage>
        <taxon>Eukaryota</taxon>
        <taxon>Rhodophyta</taxon>
        <taxon>Bangiophyceae</taxon>
        <taxon>Porphyridiales</taxon>
        <taxon>Porphyridiaceae</taxon>
        <taxon>Porphyridium</taxon>
    </lineage>
</organism>
<dbReference type="SUPFAM" id="SSF48403">
    <property type="entry name" value="Ankyrin repeat"/>
    <property type="match status" value="1"/>
</dbReference>
<gene>
    <name evidence="2" type="ORF">FVE85_0165</name>
</gene>
<sequence>MFLADSPDGVPALYWNLFLCAVTLLVFVFLSLLCVLLKELCGIGLGFGYEALHVASSMSVRSRLALDGVHDDSKSVLFSVGGVATKEMLIDAHEKAGHRRGDIRVPVNGRITTVCETRPIKRLTELLIETGGDDIKLDADAFSALFCIAASIGERDYSDDLKALIGGGLLANAGDEDRLTALPDACHTAQSQNVSVLLHIGSRALHCRAFQAQ</sequence>
<keyword evidence="1" id="KW-1133">Transmembrane helix</keyword>
<accession>A0A5J4YYP6</accession>
<keyword evidence="3" id="KW-1185">Reference proteome</keyword>